<proteinExistence type="predicted"/>
<accession>A0AAV9E0L0</accession>
<evidence type="ECO:0000313" key="5">
    <source>
        <dbReference type="Proteomes" id="UP001180020"/>
    </source>
</evidence>
<keyword evidence="1" id="KW-0677">Repeat</keyword>
<name>A0AAV9E0L0_ACOCL</name>
<reference evidence="4" key="2">
    <citation type="submission" date="2023-06" db="EMBL/GenBank/DDBJ databases">
        <authorList>
            <person name="Ma L."/>
            <person name="Liu K.-W."/>
            <person name="Li Z."/>
            <person name="Hsiao Y.-Y."/>
            <person name="Qi Y."/>
            <person name="Fu T."/>
            <person name="Tang G."/>
            <person name="Zhang D."/>
            <person name="Sun W.-H."/>
            <person name="Liu D.-K."/>
            <person name="Li Y."/>
            <person name="Chen G.-Z."/>
            <person name="Liu X.-D."/>
            <person name="Liao X.-Y."/>
            <person name="Jiang Y.-T."/>
            <person name="Yu X."/>
            <person name="Hao Y."/>
            <person name="Huang J."/>
            <person name="Zhao X.-W."/>
            <person name="Ke S."/>
            <person name="Chen Y.-Y."/>
            <person name="Wu W.-L."/>
            <person name="Hsu J.-L."/>
            <person name="Lin Y.-F."/>
            <person name="Huang M.-D."/>
            <person name="Li C.-Y."/>
            <person name="Huang L."/>
            <person name="Wang Z.-W."/>
            <person name="Zhao X."/>
            <person name="Zhong W.-Y."/>
            <person name="Peng D.-H."/>
            <person name="Ahmad S."/>
            <person name="Lan S."/>
            <person name="Zhang J.-S."/>
            <person name="Tsai W.-C."/>
            <person name="Van De Peer Y."/>
            <person name="Liu Z.-J."/>
        </authorList>
    </citation>
    <scope>NUCLEOTIDE SEQUENCE</scope>
    <source>
        <strain evidence="4">CP</strain>
        <tissue evidence="4">Leaves</tissue>
    </source>
</reference>
<protein>
    <submittedName>
        <fullName evidence="4">Pentatricopeptide repeat-containing protein</fullName>
    </submittedName>
</protein>
<reference evidence="4" key="1">
    <citation type="journal article" date="2023" name="Nat. Commun.">
        <title>Diploid and tetraploid genomes of Acorus and the evolution of monocots.</title>
        <authorList>
            <person name="Ma L."/>
            <person name="Liu K.W."/>
            <person name="Li Z."/>
            <person name="Hsiao Y.Y."/>
            <person name="Qi Y."/>
            <person name="Fu T."/>
            <person name="Tang G.D."/>
            <person name="Zhang D."/>
            <person name="Sun W.H."/>
            <person name="Liu D.K."/>
            <person name="Li Y."/>
            <person name="Chen G.Z."/>
            <person name="Liu X.D."/>
            <person name="Liao X.Y."/>
            <person name="Jiang Y.T."/>
            <person name="Yu X."/>
            <person name="Hao Y."/>
            <person name="Huang J."/>
            <person name="Zhao X.W."/>
            <person name="Ke S."/>
            <person name="Chen Y.Y."/>
            <person name="Wu W.L."/>
            <person name="Hsu J.L."/>
            <person name="Lin Y.F."/>
            <person name="Huang M.D."/>
            <person name="Li C.Y."/>
            <person name="Huang L."/>
            <person name="Wang Z.W."/>
            <person name="Zhao X."/>
            <person name="Zhong W.Y."/>
            <person name="Peng D.H."/>
            <person name="Ahmad S."/>
            <person name="Lan S."/>
            <person name="Zhang J.S."/>
            <person name="Tsai W.C."/>
            <person name="Van de Peer Y."/>
            <person name="Liu Z.J."/>
        </authorList>
    </citation>
    <scope>NUCLEOTIDE SEQUENCE</scope>
    <source>
        <strain evidence="4">CP</strain>
    </source>
</reference>
<dbReference type="InterPro" id="IPR032867">
    <property type="entry name" value="DYW_dom"/>
</dbReference>
<dbReference type="InterPro" id="IPR002885">
    <property type="entry name" value="PPR_rpt"/>
</dbReference>
<feature type="repeat" description="PPR" evidence="2">
    <location>
        <begin position="75"/>
        <end position="109"/>
    </location>
</feature>
<dbReference type="GO" id="GO:0009451">
    <property type="term" value="P:RNA modification"/>
    <property type="evidence" value="ECO:0007669"/>
    <property type="project" value="InterPro"/>
</dbReference>
<evidence type="ECO:0000256" key="1">
    <source>
        <dbReference type="ARBA" id="ARBA00022737"/>
    </source>
</evidence>
<dbReference type="GO" id="GO:0003723">
    <property type="term" value="F:RNA binding"/>
    <property type="evidence" value="ECO:0007669"/>
    <property type="project" value="InterPro"/>
</dbReference>
<dbReference type="InterPro" id="IPR046960">
    <property type="entry name" value="PPR_At4g14850-like_plant"/>
</dbReference>
<dbReference type="AlphaFoldDB" id="A0AAV9E0L0"/>
<dbReference type="EMBL" id="JAUJYO010000010">
    <property type="protein sequence ID" value="KAK1306699.1"/>
    <property type="molecule type" value="Genomic_DNA"/>
</dbReference>
<dbReference type="InterPro" id="IPR011990">
    <property type="entry name" value="TPR-like_helical_dom_sf"/>
</dbReference>
<dbReference type="FunFam" id="1.25.40.10:FF:000436">
    <property type="entry name" value="Pentatricopeptide repeat-containing protein At5g39350 family"/>
    <property type="match status" value="1"/>
</dbReference>
<evidence type="ECO:0000259" key="3">
    <source>
        <dbReference type="Pfam" id="PF14432"/>
    </source>
</evidence>
<dbReference type="NCBIfam" id="TIGR00756">
    <property type="entry name" value="PPR"/>
    <property type="match status" value="1"/>
</dbReference>
<comment type="caution">
    <text evidence="4">The sequence shown here is derived from an EMBL/GenBank/DDBJ whole genome shotgun (WGS) entry which is preliminary data.</text>
</comment>
<organism evidence="4 5">
    <name type="scientific">Acorus calamus</name>
    <name type="common">Sweet flag</name>
    <dbReference type="NCBI Taxonomy" id="4465"/>
    <lineage>
        <taxon>Eukaryota</taxon>
        <taxon>Viridiplantae</taxon>
        <taxon>Streptophyta</taxon>
        <taxon>Embryophyta</taxon>
        <taxon>Tracheophyta</taxon>
        <taxon>Spermatophyta</taxon>
        <taxon>Magnoliopsida</taxon>
        <taxon>Liliopsida</taxon>
        <taxon>Acoraceae</taxon>
        <taxon>Acorus</taxon>
    </lineage>
</organism>
<dbReference type="Pfam" id="PF13041">
    <property type="entry name" value="PPR_2"/>
    <property type="match status" value="1"/>
</dbReference>
<dbReference type="GO" id="GO:0008270">
    <property type="term" value="F:zinc ion binding"/>
    <property type="evidence" value="ECO:0007669"/>
    <property type="project" value="InterPro"/>
</dbReference>
<sequence length="251" mass="28425">MGLERIEPNEVVLVNALTACASTRDLDAGTRIYKYIIKNQIEFTIVLKTALIKMYCKCNRVALAREIFERSPDRNLVCWNTMINGHVEDSDYKEALALFREMQAQGVKPDNVTLSSLLTSCSHLSALELGRWFHHYIERESIHVDVALGTALVDMAKERGYTPDKVSVLRDMEEEEKESALCRHSEKLAVAFGLLSTGPGTLVRVMKNLRICGDCHSMMKLVSEAYGQEIVVLDRNRFHRFKDGSCSCNDF</sequence>
<dbReference type="Gene3D" id="1.25.40.10">
    <property type="entry name" value="Tetratricopeptide repeat domain"/>
    <property type="match status" value="1"/>
</dbReference>
<dbReference type="Pfam" id="PF01535">
    <property type="entry name" value="PPR"/>
    <property type="match status" value="1"/>
</dbReference>
<evidence type="ECO:0000256" key="2">
    <source>
        <dbReference type="PROSITE-ProRule" id="PRU00708"/>
    </source>
</evidence>
<keyword evidence="5" id="KW-1185">Reference proteome</keyword>
<dbReference type="PANTHER" id="PTHR47926">
    <property type="entry name" value="PENTATRICOPEPTIDE REPEAT-CONTAINING PROTEIN"/>
    <property type="match status" value="1"/>
</dbReference>
<feature type="domain" description="DYW" evidence="3">
    <location>
        <begin position="160"/>
        <end position="251"/>
    </location>
</feature>
<dbReference type="Proteomes" id="UP001180020">
    <property type="component" value="Unassembled WGS sequence"/>
</dbReference>
<evidence type="ECO:0000313" key="4">
    <source>
        <dbReference type="EMBL" id="KAK1306699.1"/>
    </source>
</evidence>
<dbReference type="Pfam" id="PF14432">
    <property type="entry name" value="DYW_deaminase"/>
    <property type="match status" value="1"/>
</dbReference>
<gene>
    <name evidence="4" type="primary">PCMP-H61</name>
    <name evidence="4" type="ORF">QJS10_CPA10g00457</name>
</gene>
<dbReference type="PROSITE" id="PS51375">
    <property type="entry name" value="PPR"/>
    <property type="match status" value="1"/>
</dbReference>